<dbReference type="Gene3D" id="3.50.50.60">
    <property type="entry name" value="FAD/NAD(P)-binding domain"/>
    <property type="match status" value="1"/>
</dbReference>
<dbReference type="InterPro" id="IPR036291">
    <property type="entry name" value="NAD(P)-bd_dom_sf"/>
</dbReference>
<organism evidence="2 3">
    <name type="scientific">Nocardioides bizhenqiangii</name>
    <dbReference type="NCBI Taxonomy" id="3095076"/>
    <lineage>
        <taxon>Bacteria</taxon>
        <taxon>Bacillati</taxon>
        <taxon>Actinomycetota</taxon>
        <taxon>Actinomycetes</taxon>
        <taxon>Propionibacteriales</taxon>
        <taxon>Nocardioidaceae</taxon>
        <taxon>Nocardioides</taxon>
    </lineage>
</organism>
<dbReference type="SUPFAM" id="SSF51905">
    <property type="entry name" value="FAD/NAD(P)-binding domain"/>
    <property type="match status" value="1"/>
</dbReference>
<proteinExistence type="predicted"/>
<sequence length="371" mass="38900">MTDFDVLVVGAGQAGLATGHALRGTGLRHLLLDAADDAGGSWPHYYDSLTLFSPARFSSLPGLPFEGDSGRYPAGSEVAAYLRSYAEHFAIPIRSASRVASVRTAPGSHFEVDLLDGQTLRARSVVAATGGFGNPYVPRVPGLEQYGGRAMHVAAYRRPDGFAGQRVVVVGAGNSAVQVAYELAHVADVTLATRNPVSLRRQQPLGVDLHYWVAWSGVDRLPLGRRAGGAVGVLDQGRYAAAIAAGRPDRREMFRAFTGAGVQWTDGPTEDVDAVIFATGYQPDLGYLPPEAFAGDGWPAHRRGVSTTSPGLGFVGVPGQTGLASATLRGVGPDARRVVRHLCQHLATRAAVGPVPEPVATLVASGRPQAP</sequence>
<dbReference type="Pfam" id="PF13738">
    <property type="entry name" value="Pyr_redox_3"/>
    <property type="match status" value="1"/>
</dbReference>
<dbReference type="PANTHER" id="PTHR43539">
    <property type="entry name" value="FLAVIN-BINDING MONOOXYGENASE-LIKE PROTEIN (AFU_ORTHOLOGUE AFUA_4G09220)"/>
    <property type="match status" value="1"/>
</dbReference>
<dbReference type="Proteomes" id="UP001327225">
    <property type="component" value="Chromosome"/>
</dbReference>
<dbReference type="PANTHER" id="PTHR43539:SF78">
    <property type="entry name" value="FLAVIN-CONTAINING MONOOXYGENASE"/>
    <property type="match status" value="1"/>
</dbReference>
<keyword evidence="3" id="KW-1185">Reference proteome</keyword>
<evidence type="ECO:0000313" key="3">
    <source>
        <dbReference type="Proteomes" id="UP001327225"/>
    </source>
</evidence>
<dbReference type="InterPro" id="IPR050982">
    <property type="entry name" value="Auxin_biosynth/cation_transpt"/>
</dbReference>
<evidence type="ECO:0000256" key="1">
    <source>
        <dbReference type="ARBA" id="ARBA00023002"/>
    </source>
</evidence>
<name>A0ABZ0ZVC5_9ACTN</name>
<accession>A0ABZ0ZVC5</accession>
<dbReference type="EMBL" id="CP141059">
    <property type="protein sequence ID" value="WQQ27779.1"/>
    <property type="molecule type" value="Genomic_DNA"/>
</dbReference>
<reference evidence="3" key="1">
    <citation type="submission" date="2023-12" db="EMBL/GenBank/DDBJ databases">
        <title>Novel species in genus Nocardioides.</title>
        <authorList>
            <person name="Zhou H."/>
        </authorList>
    </citation>
    <scope>NUCLEOTIDE SEQUENCE [LARGE SCALE GENOMIC DNA]</scope>
    <source>
        <strain evidence="3">HM61</strain>
    </source>
</reference>
<dbReference type="SUPFAM" id="SSF51735">
    <property type="entry name" value="NAD(P)-binding Rossmann-fold domains"/>
    <property type="match status" value="1"/>
</dbReference>
<gene>
    <name evidence="2" type="ORF">SHK19_05980</name>
</gene>
<dbReference type="PRINTS" id="PR00469">
    <property type="entry name" value="PNDRDTASEII"/>
</dbReference>
<dbReference type="PRINTS" id="PR00368">
    <property type="entry name" value="FADPNR"/>
</dbReference>
<evidence type="ECO:0000313" key="2">
    <source>
        <dbReference type="EMBL" id="WQQ27779.1"/>
    </source>
</evidence>
<keyword evidence="1" id="KW-0560">Oxidoreductase</keyword>
<protein>
    <submittedName>
        <fullName evidence="2">NAD(P)-binding domain-containing protein</fullName>
    </submittedName>
</protein>
<dbReference type="InterPro" id="IPR036188">
    <property type="entry name" value="FAD/NAD-bd_sf"/>
</dbReference>
<dbReference type="RefSeq" id="WP_322938110.1">
    <property type="nucleotide sequence ID" value="NZ_CP141059.1"/>
</dbReference>